<protein>
    <recommendedName>
        <fullName evidence="2">DUF2059 domain-containing protein</fullName>
    </recommendedName>
</protein>
<evidence type="ECO:0000256" key="1">
    <source>
        <dbReference type="SAM" id="SignalP"/>
    </source>
</evidence>
<name>A0ABQ5XGI6_9GAMM</name>
<gene>
    <name evidence="3" type="ORF">GCM10007898_38910</name>
</gene>
<proteinExistence type="predicted"/>
<reference evidence="4" key="1">
    <citation type="journal article" date="2019" name="Int. J. Syst. Evol. Microbiol.">
        <title>The Global Catalogue of Microorganisms (GCM) 10K type strain sequencing project: providing services to taxonomists for standard genome sequencing and annotation.</title>
        <authorList>
            <consortium name="The Broad Institute Genomics Platform"/>
            <consortium name="The Broad Institute Genome Sequencing Center for Infectious Disease"/>
            <person name="Wu L."/>
            <person name="Ma J."/>
        </authorList>
    </citation>
    <scope>NUCLEOTIDE SEQUENCE [LARGE SCALE GENOMIC DNA]</scope>
    <source>
        <strain evidence="4">NBRC 111981</strain>
    </source>
</reference>
<sequence>MKAFICAMAMAGIFAAGSAWGTDAAPASDASIRQLLEITNARTMLDGIMSQMRTTMQKSALQSVGHPLDVQEQQILSSGIGKVMDTFQNQLAWDKFEPIMVEIYRKNLSQQEVNDMLVFYRSPTGRALIAKMPVLQQEGGEAGQRLTQAAIPQARQIFAQMMDDMKAHELDKAKKASQAAKP</sequence>
<dbReference type="EMBL" id="BSOA01000048">
    <property type="protein sequence ID" value="GLQ90316.1"/>
    <property type="molecule type" value="Genomic_DNA"/>
</dbReference>
<keyword evidence="1" id="KW-0732">Signal</keyword>
<accession>A0ABQ5XGI6</accession>
<dbReference type="InterPro" id="IPR018637">
    <property type="entry name" value="DUF2059"/>
</dbReference>
<dbReference type="Pfam" id="PF09832">
    <property type="entry name" value="DUF2059"/>
    <property type="match status" value="1"/>
</dbReference>
<evidence type="ECO:0000313" key="3">
    <source>
        <dbReference type="EMBL" id="GLQ90316.1"/>
    </source>
</evidence>
<dbReference type="RefSeq" id="WP_284333739.1">
    <property type="nucleotide sequence ID" value="NZ_BSOA01000048.1"/>
</dbReference>
<keyword evidence="4" id="KW-1185">Reference proteome</keyword>
<feature type="signal peptide" evidence="1">
    <location>
        <begin position="1"/>
        <end position="21"/>
    </location>
</feature>
<evidence type="ECO:0000259" key="2">
    <source>
        <dbReference type="Pfam" id="PF09832"/>
    </source>
</evidence>
<dbReference type="Proteomes" id="UP001156627">
    <property type="component" value="Unassembled WGS sequence"/>
</dbReference>
<comment type="caution">
    <text evidence="3">The sequence shown here is derived from an EMBL/GenBank/DDBJ whole genome shotgun (WGS) entry which is preliminary data.</text>
</comment>
<feature type="domain" description="DUF2059" evidence="2">
    <location>
        <begin position="94"/>
        <end position="153"/>
    </location>
</feature>
<evidence type="ECO:0000313" key="4">
    <source>
        <dbReference type="Proteomes" id="UP001156627"/>
    </source>
</evidence>
<organism evidence="3 4">
    <name type="scientific">Dyella flagellata</name>
    <dbReference type="NCBI Taxonomy" id="1867833"/>
    <lineage>
        <taxon>Bacteria</taxon>
        <taxon>Pseudomonadati</taxon>
        <taxon>Pseudomonadota</taxon>
        <taxon>Gammaproteobacteria</taxon>
        <taxon>Lysobacterales</taxon>
        <taxon>Rhodanobacteraceae</taxon>
        <taxon>Dyella</taxon>
    </lineage>
</organism>
<feature type="chain" id="PRO_5046103385" description="DUF2059 domain-containing protein" evidence="1">
    <location>
        <begin position="22"/>
        <end position="182"/>
    </location>
</feature>